<dbReference type="Proteomes" id="UP001157046">
    <property type="component" value="Unassembled WGS sequence"/>
</dbReference>
<protein>
    <recommendedName>
        <fullName evidence="5">DUF2971 domain-containing protein</fullName>
    </recommendedName>
</protein>
<dbReference type="InterPro" id="IPR021352">
    <property type="entry name" value="DUF2971"/>
</dbReference>
<evidence type="ECO:0000313" key="1">
    <source>
        <dbReference type="EMBL" id="GMA81702.1"/>
    </source>
</evidence>
<dbReference type="EMBL" id="BSUY01000001">
    <property type="protein sequence ID" value="GMA81702.1"/>
    <property type="molecule type" value="Genomic_DNA"/>
</dbReference>
<evidence type="ECO:0000313" key="4">
    <source>
        <dbReference type="Proteomes" id="UP001157046"/>
    </source>
</evidence>
<sequence length="309" mass="35852">MVFPTDRLYKFASFNENSLSALADQTVWFSDLDSLNDPFEVSVRYEVPKNKDDKIVQCIKAGAIDREKELNISSEEALDYVEKVYKQDPVGFLSKFDKGIEFVKNEHTNLLNSLNIFSTSLDVHEDTFHSENMLMWSRYGVGFTGFCLQFSASEFLQSINGLNTESKIGFCKVEYVTETQVVNPIKYVPHPDESYFDTIKFKHNQWEYEGELRFISGSKGLHKYSNDALEKVFIGFKMPLSKQKVLIAILQQYFPKTQIYRTEIDKTSYKIVAKKYIKAFKWNKNSWLRFASLHILTHYFCPLNAALNG</sequence>
<dbReference type="Pfam" id="PF11185">
    <property type="entry name" value="DUF2971"/>
    <property type="match status" value="1"/>
</dbReference>
<organism evidence="2 4">
    <name type="scientific">Shewanella glacialipiscicola</name>
    <dbReference type="NCBI Taxonomy" id="614069"/>
    <lineage>
        <taxon>Bacteria</taxon>
        <taxon>Pseudomonadati</taxon>
        <taxon>Pseudomonadota</taxon>
        <taxon>Gammaproteobacteria</taxon>
        <taxon>Alteromonadales</taxon>
        <taxon>Shewanellaceae</taxon>
        <taxon>Shewanella</taxon>
    </lineage>
</organism>
<gene>
    <name evidence="1" type="ORF">GCM10025855_12350</name>
    <name evidence="2" type="ORF">GCM10025855_41080</name>
    <name evidence="3" type="ORF">GCM10025855_41820</name>
</gene>
<keyword evidence="4" id="KW-1185">Reference proteome</keyword>
<accession>A0ABQ6JBI9</accession>
<dbReference type="EMBL" id="BSUY01000004">
    <property type="protein sequence ID" value="GMA84647.1"/>
    <property type="molecule type" value="Genomic_DNA"/>
</dbReference>
<reference evidence="2" key="1">
    <citation type="journal article" date="2014" name="Int. J. Syst. Evol. Microbiol.">
        <title>Complete genome of a new Firmicutes species belonging to the dominant human colonic microbiota ('Ruminococcus bicirculans') reveals two chromosomes and a selective capacity to utilize plant glucans.</title>
        <authorList>
            <consortium name="NISC Comparative Sequencing Program"/>
            <person name="Wegmann U."/>
            <person name="Louis P."/>
            <person name="Goesmann A."/>
            <person name="Henrissat B."/>
            <person name="Duncan S.H."/>
            <person name="Flint H.J."/>
        </authorList>
    </citation>
    <scope>NUCLEOTIDE SEQUENCE</scope>
    <source>
        <strain evidence="2">NBRC 102030</strain>
    </source>
</reference>
<proteinExistence type="predicted"/>
<comment type="caution">
    <text evidence="2">The sequence shown here is derived from an EMBL/GenBank/DDBJ whole genome shotgun (WGS) entry which is preliminary data.</text>
</comment>
<evidence type="ECO:0000313" key="3">
    <source>
        <dbReference type="EMBL" id="GMA84647.1"/>
    </source>
</evidence>
<evidence type="ECO:0000313" key="2">
    <source>
        <dbReference type="EMBL" id="GMA84574.1"/>
    </source>
</evidence>
<dbReference type="EMBL" id="BSUY01000003">
    <property type="protein sequence ID" value="GMA84574.1"/>
    <property type="molecule type" value="Genomic_DNA"/>
</dbReference>
<evidence type="ECO:0008006" key="5">
    <source>
        <dbReference type="Google" id="ProtNLM"/>
    </source>
</evidence>
<name>A0ABQ6JBI9_9GAMM</name>
<dbReference type="RefSeq" id="WP_248938130.1">
    <property type="nucleotide sequence ID" value="NZ_BSUY01000001.1"/>
</dbReference>
<reference evidence="2" key="3">
    <citation type="submission" date="2023-02" db="EMBL/GenBank/DDBJ databases">
        <authorList>
            <person name="Sun Q."/>
            <person name="Mori K."/>
        </authorList>
    </citation>
    <scope>NUCLEOTIDE SEQUENCE</scope>
    <source>
        <strain evidence="2">NBRC 102030</strain>
    </source>
</reference>
<reference evidence="4" key="2">
    <citation type="journal article" date="2019" name="Int. J. Syst. Evol. Microbiol.">
        <title>The Global Catalogue of Microorganisms (GCM) 10K type strain sequencing project: providing services to taxonomists for standard genome sequencing and annotation.</title>
        <authorList>
            <consortium name="The Broad Institute Genomics Platform"/>
            <consortium name="The Broad Institute Genome Sequencing Center for Infectious Disease"/>
            <person name="Wu L."/>
            <person name="Ma J."/>
        </authorList>
    </citation>
    <scope>NUCLEOTIDE SEQUENCE [LARGE SCALE GENOMIC DNA]</scope>
    <source>
        <strain evidence="4">NBRC 102030</strain>
    </source>
</reference>